<protein>
    <recommendedName>
        <fullName evidence="18">Sema domain-containing protein</fullName>
    </recommendedName>
</protein>
<dbReference type="Gene3D" id="2.130.10.10">
    <property type="entry name" value="YVTN repeat-like/Quinoprotein amine dehydrogenase"/>
    <property type="match status" value="1"/>
</dbReference>
<dbReference type="InterPro" id="IPR015943">
    <property type="entry name" value="WD40/YVTN_repeat-like_dom_sf"/>
</dbReference>
<dbReference type="Gene3D" id="1.10.506.10">
    <property type="entry name" value="GTPase Activation - p120gap, domain 1"/>
    <property type="match status" value="2"/>
</dbReference>
<keyword evidence="13" id="KW-0325">Glycoprotein</keyword>
<feature type="signal peptide" evidence="17">
    <location>
        <begin position="1"/>
        <end position="30"/>
    </location>
</feature>
<dbReference type="GO" id="GO:0120025">
    <property type="term" value="C:plasma membrane bounded cell projection"/>
    <property type="evidence" value="ECO:0007669"/>
    <property type="project" value="UniProtKB-ARBA"/>
</dbReference>
<feature type="compositionally biased region" description="Polar residues" evidence="15">
    <location>
        <begin position="98"/>
        <end position="108"/>
    </location>
</feature>
<keyword evidence="20" id="KW-1185">Reference proteome</keyword>
<dbReference type="CDD" id="cd00603">
    <property type="entry name" value="IPT_PCSR"/>
    <property type="match status" value="1"/>
</dbReference>
<sequence>MKDQSIMSWPPWRWSGVIITLVTLINPCTSFTPIVDEGPKDYRNPNPSFPFERMVIDPATSRLYVGGVNYLYDLTPDLTVLKKATTGPKDDSPECYSRNDSCTKARSPTNSHTKALAIDDRSTHLIECSSLFQGRCRLRMLHNITEWTMESPPMLANDANSSSVIFVGSGPSDLLDEDSSRSSIDSEVSVLYVASTHVGGTRWRDEIPAVASRRLDRYEGYNPFELMNKGLVSPKSAVSIDRKHTEEYKIDYVGGFEVGRYAYFATRQQISLDDEKMQSRLVRVCTGDRNFESYTEVPLECSTDGRQYNLLRDVHVGIAGFGLAKRLGIIGESTPLVYAVFEEGSSDSPRRDVVTSRSALCVYTIEEIEDVFRENILDCYQNSHVSTNLPWFANKMCTPTRLRWEQVECGNNVNTRIGGSKPIQTEPIIEMDDARVTSVATNTTHGGSTVVFMGTKDGRLVKAVLEDEENSFIYGNDSISSEPILQDLQFSDSGNFIFALTPNNVIRWPSSNCDYLAPTCSLCMAKRDPHCGWCIRTSSCSLKETCDRSLPMTNSGWLRYDTNVCPNIRSVFPEQVQVSTSDYLNVTMENIGAARKGKLRCVFTFPNGETRQSEPTSAAVDDSLRCATPNVEQIPRMAMDETSLTAKLSIVEVSSQPLPPLASVNFTFFDCRRFSTCTACTNSPFPCDWCLRSNECVSGLETEDRCRGQVFVNGMKRSGSSSRRGPSHCPHIVAPSPLIYQPAGNRKPIAVKAQNIDTAFMHDFKCQFKLPNGNVQKRVATRRNDGNIECDEMLLDQTGRVSLDVVWSARDEPAIPHLLDNNQEIAIEVYKCDEIAGDCGTCLTLDTTKFLCGWCESQQSLHSRCVAPGVCPPRTPFLNSTQLCTNPIIRSFAPKKGPITGNTTMTIKGTNLGRSPADIKTIMVANVECKVVASEYVAPSTVICITGAAQRQNDGRNIQGPIVVKLRPDGLEYSGLSADSFQYVEPAISRVKPSSGPISGGTDLSFNGVDLDAGTEVEVTIGGEDCPVISRSSSLLICRSPPGERMESRPIRVEIDRQLVKMSRGIGDFQYLANPKVSSVISERSVAAGGIRVDVKGEGFRILQRPKMVLFGRGDVKTEGKECTIRDDSHMECLTPPLPSTEKINDRSIEVGYAFDFDGSTTSRGRVEIFPDPSIESWKEPRYYRPTENYLTINGDHLNDAANERDVKVSIGGSECTSTVVASRVITCRPPEKKPPLPTGTEPEVVVAIAHLKFSAGVLSYSTPGLSSTSISIIAIAIFALLVLLVLLLVLYQRKSNSHHRQMKMLKSKMDAIEMRVATECKEAFAELQTSLNAYHADLPLGAPVVPFLEYREYAARVLFPNSGHTHLALRELEVDSSRAKYVEEGLRELHKLLMNKTFLLTMVRTMESNKYFVGKDRVYLGSLIMVVLQEKMSYCTEILKQLLRELIEKTVEKRFQPKILFRRSESVAERMLAAWFSFLMHNYLEECAGKRLFDLYWGIKSQMEKGPQDAITLEARYSLSEEKLLRATFDFREQLVLLSCESGVPQSGMPPGYATSIGEVPVRVLDCDTITQVKEKCLEARYRSIAFSERPRADEVDLEYRHPMHGRLLLQDVDATSRIESGGWKRMNTLAHYQIPPNAVLTMVARHASLYNLVNPSTASWVGYPSMSLLSEKSSLSIKNSPTVSRANLFGGTNSSNHSKDSDSKVFHLVKPTEHGPSDGQEKMVTEIYLTRLLMMKGTLQKFINDLLESIFSSSRHATLPACVKYMFDFMDSQALEHGITDPEVTHAWKSNALPLRFWVNLIKNPHFVFDVPKPTKIEGCLSVVAQTLMDACSTQDHQLTKDSPSSKLLFAKDMFQYREWVDNYYTEVAKMAPIDENEMAKMLNEESKTRRGQLQVRREIDRVFSALNEIYKYLEQHKDSVMEALEHSEHAQSYQLPARLQDMMALMESQRAGSDYDSNTLGLGYNSASRLMSRDRL</sequence>
<evidence type="ECO:0000313" key="19">
    <source>
        <dbReference type="EMBL" id="GMR47587.1"/>
    </source>
</evidence>
<keyword evidence="3" id="KW-0217">Developmental protein</keyword>
<evidence type="ECO:0000256" key="6">
    <source>
        <dbReference type="ARBA" id="ARBA00022729"/>
    </source>
</evidence>
<dbReference type="EMBL" id="BTRK01000004">
    <property type="protein sequence ID" value="GMR47587.1"/>
    <property type="molecule type" value="Genomic_DNA"/>
</dbReference>
<feature type="domain" description="Sema" evidence="18">
    <location>
        <begin position="26"/>
        <end position="510"/>
    </location>
</feature>
<dbReference type="InterPro" id="IPR041019">
    <property type="entry name" value="TIG1_plexin"/>
</dbReference>
<dbReference type="Pfam" id="PF18020">
    <property type="entry name" value="TIG_2"/>
    <property type="match status" value="1"/>
</dbReference>
<organism evidence="19 20">
    <name type="scientific">Pristionchus mayeri</name>
    <dbReference type="NCBI Taxonomy" id="1317129"/>
    <lineage>
        <taxon>Eukaryota</taxon>
        <taxon>Metazoa</taxon>
        <taxon>Ecdysozoa</taxon>
        <taxon>Nematoda</taxon>
        <taxon>Chromadorea</taxon>
        <taxon>Rhabditida</taxon>
        <taxon>Rhabditina</taxon>
        <taxon>Diplogasteromorpha</taxon>
        <taxon>Diplogasteroidea</taxon>
        <taxon>Neodiplogasteridae</taxon>
        <taxon>Pristionchus</taxon>
    </lineage>
</organism>
<dbReference type="GO" id="GO:0007399">
    <property type="term" value="P:nervous system development"/>
    <property type="evidence" value="ECO:0007669"/>
    <property type="project" value="UniProtKB-KW"/>
</dbReference>
<dbReference type="PANTHER" id="PTHR22625:SF70">
    <property type="entry name" value="PLEXIN A, ISOFORM A"/>
    <property type="match status" value="1"/>
</dbReference>
<comment type="subcellular location">
    <subcellularLocation>
        <location evidence="1">Cell membrane</location>
        <topology evidence="1">Single-pass type I membrane protein</topology>
    </subcellularLocation>
</comment>
<keyword evidence="10 16" id="KW-0472">Membrane</keyword>
<dbReference type="FunFam" id="2.60.40.10:FF:003846">
    <property type="match status" value="1"/>
</dbReference>
<dbReference type="GO" id="GO:0017154">
    <property type="term" value="F:semaphorin receptor activity"/>
    <property type="evidence" value="ECO:0007669"/>
    <property type="project" value="InterPro"/>
</dbReference>
<keyword evidence="7" id="KW-0677">Repeat</keyword>
<evidence type="ECO:0000256" key="16">
    <source>
        <dbReference type="SAM" id="Phobius"/>
    </source>
</evidence>
<dbReference type="Pfam" id="PF01437">
    <property type="entry name" value="PSI"/>
    <property type="match status" value="1"/>
</dbReference>
<name>A0AAN5CNH8_9BILA</name>
<dbReference type="Gene3D" id="2.60.40.10">
    <property type="entry name" value="Immunoglobulins"/>
    <property type="match status" value="5"/>
</dbReference>
<evidence type="ECO:0000256" key="8">
    <source>
        <dbReference type="ARBA" id="ARBA00022902"/>
    </source>
</evidence>
<evidence type="ECO:0000256" key="11">
    <source>
        <dbReference type="ARBA" id="ARBA00023157"/>
    </source>
</evidence>
<evidence type="ECO:0000256" key="4">
    <source>
        <dbReference type="ARBA" id="ARBA00022475"/>
    </source>
</evidence>
<dbReference type="GO" id="GO:0009653">
    <property type="term" value="P:anatomical structure morphogenesis"/>
    <property type="evidence" value="ECO:0007669"/>
    <property type="project" value="UniProtKB-ARBA"/>
</dbReference>
<dbReference type="InterPro" id="IPR036352">
    <property type="entry name" value="Semap_dom_sf"/>
</dbReference>
<keyword evidence="11" id="KW-1015">Disulfide bond</keyword>
<dbReference type="GO" id="GO:0002116">
    <property type="term" value="C:semaphorin receptor complex"/>
    <property type="evidence" value="ECO:0007669"/>
    <property type="project" value="TreeGrafter"/>
</dbReference>
<proteinExistence type="inferred from homology"/>
<evidence type="ECO:0000256" key="15">
    <source>
        <dbReference type="SAM" id="MobiDB-lite"/>
    </source>
</evidence>
<dbReference type="FunFam" id="2.60.40.10:FF:000868">
    <property type="entry name" value="Plexin D1"/>
    <property type="match status" value="1"/>
</dbReference>
<dbReference type="PANTHER" id="PTHR22625">
    <property type="entry name" value="PLEXIN"/>
    <property type="match status" value="1"/>
</dbReference>
<evidence type="ECO:0000256" key="3">
    <source>
        <dbReference type="ARBA" id="ARBA00022473"/>
    </source>
</evidence>
<dbReference type="InterPro" id="IPR013548">
    <property type="entry name" value="Plexin_cytoplasmic_RasGAP_dom"/>
</dbReference>
<dbReference type="Pfam" id="PF24479">
    <property type="entry name" value="PSI_PlexinA-B"/>
    <property type="match status" value="1"/>
</dbReference>
<evidence type="ECO:0000256" key="2">
    <source>
        <dbReference type="ARBA" id="ARBA00010297"/>
    </source>
</evidence>
<dbReference type="InterPro" id="IPR008936">
    <property type="entry name" value="Rho_GTPase_activation_prot"/>
</dbReference>
<evidence type="ECO:0000259" key="18">
    <source>
        <dbReference type="PROSITE" id="PS51004"/>
    </source>
</evidence>
<dbReference type="Pfam" id="PF20170">
    <property type="entry name" value="Plexin_RBD"/>
    <property type="match status" value="1"/>
</dbReference>
<dbReference type="SUPFAM" id="SSF48350">
    <property type="entry name" value="GTPase activation domain, GAP"/>
    <property type="match status" value="1"/>
</dbReference>
<keyword evidence="12" id="KW-0675">Receptor</keyword>
<dbReference type="Gene3D" id="3.10.20.90">
    <property type="entry name" value="Phosphatidylinositol 3-kinase Catalytic Subunit, Chain A, domain 1"/>
    <property type="match status" value="1"/>
</dbReference>
<dbReference type="SMART" id="SM00630">
    <property type="entry name" value="Sema"/>
    <property type="match status" value="1"/>
</dbReference>
<gene>
    <name evidence="19" type="ORF">PMAYCL1PPCAC_17782</name>
</gene>
<dbReference type="Proteomes" id="UP001328107">
    <property type="component" value="Unassembled WGS sequence"/>
</dbReference>
<dbReference type="Pfam" id="PF08337">
    <property type="entry name" value="Plexin_cytopl"/>
    <property type="match status" value="1"/>
</dbReference>
<evidence type="ECO:0000256" key="7">
    <source>
        <dbReference type="ARBA" id="ARBA00022737"/>
    </source>
</evidence>
<reference evidence="20" key="1">
    <citation type="submission" date="2022-10" db="EMBL/GenBank/DDBJ databases">
        <title>Genome assembly of Pristionchus species.</title>
        <authorList>
            <person name="Yoshida K."/>
            <person name="Sommer R.J."/>
        </authorList>
    </citation>
    <scope>NUCLEOTIDE SEQUENCE [LARGE SCALE GENOMIC DNA]</scope>
    <source>
        <strain evidence="20">RS5460</strain>
    </source>
</reference>
<evidence type="ECO:0000256" key="9">
    <source>
        <dbReference type="ARBA" id="ARBA00022989"/>
    </source>
</evidence>
<dbReference type="InterPro" id="IPR046800">
    <property type="entry name" value="Plexin_RBD"/>
</dbReference>
<evidence type="ECO:0000256" key="5">
    <source>
        <dbReference type="ARBA" id="ARBA00022692"/>
    </source>
</evidence>
<keyword evidence="6 17" id="KW-0732">Signal</keyword>
<dbReference type="GO" id="GO:0030334">
    <property type="term" value="P:regulation of cell migration"/>
    <property type="evidence" value="ECO:0007669"/>
    <property type="project" value="TreeGrafter"/>
</dbReference>
<evidence type="ECO:0000313" key="20">
    <source>
        <dbReference type="Proteomes" id="UP001328107"/>
    </source>
</evidence>
<evidence type="ECO:0000256" key="13">
    <source>
        <dbReference type="ARBA" id="ARBA00023180"/>
    </source>
</evidence>
<keyword evidence="4" id="KW-1003">Cell membrane</keyword>
<evidence type="ECO:0000256" key="12">
    <source>
        <dbReference type="ARBA" id="ARBA00023170"/>
    </source>
</evidence>
<dbReference type="FunFam" id="2.60.40.10:FF:000203">
    <property type="entry name" value="Plexin B2"/>
    <property type="match status" value="1"/>
</dbReference>
<dbReference type="InterPro" id="IPR013783">
    <property type="entry name" value="Ig-like_fold"/>
</dbReference>
<feature type="transmembrane region" description="Helical" evidence="16">
    <location>
        <begin position="1271"/>
        <end position="1292"/>
    </location>
</feature>
<dbReference type="FunFam" id="2.60.40.10:FF:000728">
    <property type="entry name" value="Plexin D1"/>
    <property type="match status" value="1"/>
</dbReference>
<dbReference type="InterPro" id="IPR016201">
    <property type="entry name" value="PSI"/>
</dbReference>
<dbReference type="InterPro" id="IPR002165">
    <property type="entry name" value="Plexin_repeat"/>
</dbReference>
<dbReference type="InterPro" id="IPR031148">
    <property type="entry name" value="Plexin"/>
</dbReference>
<evidence type="ECO:0000256" key="17">
    <source>
        <dbReference type="SAM" id="SignalP"/>
    </source>
</evidence>
<accession>A0AAN5CNH8</accession>
<dbReference type="SUPFAM" id="SSF103575">
    <property type="entry name" value="Plexin repeat"/>
    <property type="match status" value="1"/>
</dbReference>
<evidence type="ECO:0000256" key="10">
    <source>
        <dbReference type="ARBA" id="ARBA00023136"/>
    </source>
</evidence>
<dbReference type="Pfam" id="PF01833">
    <property type="entry name" value="TIG"/>
    <property type="match status" value="3"/>
</dbReference>
<evidence type="ECO:0000256" key="1">
    <source>
        <dbReference type="ARBA" id="ARBA00004251"/>
    </source>
</evidence>
<dbReference type="PROSITE" id="PS51004">
    <property type="entry name" value="SEMA"/>
    <property type="match status" value="1"/>
</dbReference>
<dbReference type="SUPFAM" id="SSF101912">
    <property type="entry name" value="Sema domain"/>
    <property type="match status" value="1"/>
</dbReference>
<dbReference type="InterPro" id="IPR001627">
    <property type="entry name" value="Semap_dom"/>
</dbReference>
<keyword evidence="8" id="KW-0524">Neurogenesis</keyword>
<dbReference type="InterPro" id="IPR002909">
    <property type="entry name" value="IPT_dom"/>
</dbReference>
<comment type="caution">
    <text evidence="19">The sequence shown here is derived from an EMBL/GenBank/DDBJ whole genome shotgun (WGS) entry which is preliminary data.</text>
</comment>
<dbReference type="Pfam" id="PF17960">
    <property type="entry name" value="TIG_plexin"/>
    <property type="match status" value="1"/>
</dbReference>
<dbReference type="SUPFAM" id="SSF81296">
    <property type="entry name" value="E set domains"/>
    <property type="match status" value="3"/>
</dbReference>
<dbReference type="SMART" id="SM00423">
    <property type="entry name" value="PSI"/>
    <property type="match status" value="3"/>
</dbReference>
<dbReference type="Pfam" id="PF01403">
    <property type="entry name" value="Sema"/>
    <property type="match status" value="1"/>
</dbReference>
<comment type="caution">
    <text evidence="14">Lacks conserved residue(s) required for the propagation of feature annotation.</text>
</comment>
<evidence type="ECO:0000256" key="14">
    <source>
        <dbReference type="PROSITE-ProRule" id="PRU00352"/>
    </source>
</evidence>
<dbReference type="CDD" id="cd11236">
    <property type="entry name" value="Sema_plexin_like"/>
    <property type="match status" value="1"/>
</dbReference>
<dbReference type="SMART" id="SM00429">
    <property type="entry name" value="IPT"/>
    <property type="match status" value="4"/>
</dbReference>
<dbReference type="GO" id="GO:0005886">
    <property type="term" value="C:plasma membrane"/>
    <property type="evidence" value="ECO:0007669"/>
    <property type="project" value="UniProtKB-SubCell"/>
</dbReference>
<comment type="similarity">
    <text evidence="2">Belongs to the plexin family.</text>
</comment>
<dbReference type="InterPro" id="IPR041362">
    <property type="entry name" value="TIG2_plexin"/>
</dbReference>
<feature type="chain" id="PRO_5043008271" description="Sema domain-containing protein" evidence="17">
    <location>
        <begin position="31"/>
        <end position="1979"/>
    </location>
</feature>
<feature type="region of interest" description="Disordered" evidence="15">
    <location>
        <begin position="85"/>
        <end position="108"/>
    </location>
</feature>
<keyword evidence="5 16" id="KW-0812">Transmembrane</keyword>
<keyword evidence="9 16" id="KW-1133">Transmembrane helix</keyword>
<dbReference type="InterPro" id="IPR014756">
    <property type="entry name" value="Ig_E-set"/>
</dbReference>